<gene>
    <name evidence="2" type="ORF">DTER00134_LOCUS8661</name>
    <name evidence="3" type="ORF">DTER00134_LOCUS8662</name>
</gene>
<dbReference type="InterPro" id="IPR006461">
    <property type="entry name" value="PLAC_motif_containing"/>
</dbReference>
<name>A0A6S8KQI3_DUNTE</name>
<dbReference type="EMBL" id="HBIP01014863">
    <property type="protein sequence ID" value="CAE0493589.1"/>
    <property type="molecule type" value="Transcribed_RNA"/>
</dbReference>
<dbReference type="EMBL" id="HBIP01014861">
    <property type="protein sequence ID" value="CAE0493588.1"/>
    <property type="molecule type" value="Transcribed_RNA"/>
</dbReference>
<evidence type="ECO:0000313" key="3">
    <source>
        <dbReference type="EMBL" id="CAE0493589.1"/>
    </source>
</evidence>
<keyword evidence="1" id="KW-1133">Transmembrane helix</keyword>
<keyword evidence="1" id="KW-0472">Membrane</keyword>
<feature type="transmembrane region" description="Helical" evidence="1">
    <location>
        <begin position="28"/>
        <end position="48"/>
    </location>
</feature>
<dbReference type="AlphaFoldDB" id="A0A6S8KQI3"/>
<keyword evidence="1" id="KW-0812">Transmembrane</keyword>
<dbReference type="Pfam" id="PF04749">
    <property type="entry name" value="PLAC8"/>
    <property type="match status" value="1"/>
</dbReference>
<protein>
    <submittedName>
        <fullName evidence="2">Uncharacterized protein</fullName>
    </submittedName>
</protein>
<evidence type="ECO:0000256" key="1">
    <source>
        <dbReference type="SAM" id="Phobius"/>
    </source>
</evidence>
<evidence type="ECO:0000313" key="2">
    <source>
        <dbReference type="EMBL" id="CAE0493588.1"/>
    </source>
</evidence>
<accession>A0A6S8KQI3</accession>
<dbReference type="PANTHER" id="PTHR15907">
    <property type="entry name" value="DUF614 FAMILY PROTEIN-RELATED"/>
    <property type="match status" value="1"/>
</dbReference>
<dbReference type="NCBIfam" id="TIGR01571">
    <property type="entry name" value="A_thal_Cys_rich"/>
    <property type="match status" value="1"/>
</dbReference>
<feature type="transmembrane region" description="Helical" evidence="1">
    <location>
        <begin position="60"/>
        <end position="79"/>
    </location>
</feature>
<proteinExistence type="predicted"/>
<reference evidence="2" key="1">
    <citation type="submission" date="2021-01" db="EMBL/GenBank/DDBJ databases">
        <authorList>
            <person name="Corre E."/>
            <person name="Pelletier E."/>
            <person name="Niang G."/>
            <person name="Scheremetjew M."/>
            <person name="Finn R."/>
            <person name="Kale V."/>
            <person name="Holt S."/>
            <person name="Cochrane G."/>
            <person name="Meng A."/>
            <person name="Brown T."/>
            <person name="Cohen L."/>
        </authorList>
    </citation>
    <scope>NUCLEOTIDE SEQUENCE</scope>
    <source>
        <strain evidence="2">CCMP1320</strain>
    </source>
</reference>
<sequence>MSKEDVPAASRAQPWRTSMWDCCNSDSCVHCLLWCCLGSFGGGVSYALLLNKQGKSNADAAVGFVLMCCLEPCACFFASPNRKDIRNKYGLENQPCDDFAVHFLGCCTPCAICQEAREIDYQSSDFSSMPPPPPEK</sequence>
<organism evidence="2">
    <name type="scientific">Dunaliella tertiolecta</name>
    <name type="common">Green alga</name>
    <dbReference type="NCBI Taxonomy" id="3047"/>
    <lineage>
        <taxon>Eukaryota</taxon>
        <taxon>Viridiplantae</taxon>
        <taxon>Chlorophyta</taxon>
        <taxon>core chlorophytes</taxon>
        <taxon>Chlorophyceae</taxon>
        <taxon>CS clade</taxon>
        <taxon>Chlamydomonadales</taxon>
        <taxon>Dunaliellaceae</taxon>
        <taxon>Dunaliella</taxon>
    </lineage>
</organism>